<reference evidence="1 2" key="1">
    <citation type="submission" date="2017-09" db="EMBL/GenBank/DDBJ databases">
        <title>WGS assembly of Aquilegia coerulea Goldsmith.</title>
        <authorList>
            <person name="Hodges S."/>
            <person name="Kramer E."/>
            <person name="Nordborg M."/>
            <person name="Tomkins J."/>
            <person name="Borevitz J."/>
            <person name="Derieg N."/>
            <person name="Yan J."/>
            <person name="Mihaltcheva S."/>
            <person name="Hayes R.D."/>
            <person name="Rokhsar D."/>
        </authorList>
    </citation>
    <scope>NUCLEOTIDE SEQUENCE [LARGE SCALE GENOMIC DNA]</scope>
    <source>
        <strain evidence="2">cv. Goldsmith</strain>
    </source>
</reference>
<protein>
    <submittedName>
        <fullName evidence="1">Uncharacterized protein</fullName>
    </submittedName>
</protein>
<accession>A0A2G5EUG1</accession>
<evidence type="ECO:0000313" key="1">
    <source>
        <dbReference type="EMBL" id="PIA59388.1"/>
    </source>
</evidence>
<organism evidence="1 2">
    <name type="scientific">Aquilegia coerulea</name>
    <name type="common">Rocky mountain columbine</name>
    <dbReference type="NCBI Taxonomy" id="218851"/>
    <lineage>
        <taxon>Eukaryota</taxon>
        <taxon>Viridiplantae</taxon>
        <taxon>Streptophyta</taxon>
        <taxon>Embryophyta</taxon>
        <taxon>Tracheophyta</taxon>
        <taxon>Spermatophyta</taxon>
        <taxon>Magnoliopsida</taxon>
        <taxon>Ranunculales</taxon>
        <taxon>Ranunculaceae</taxon>
        <taxon>Thalictroideae</taxon>
        <taxon>Aquilegia</taxon>
    </lineage>
</organism>
<dbReference type="InParanoid" id="A0A2G5EUG1"/>
<keyword evidence="2" id="KW-1185">Reference proteome</keyword>
<dbReference type="AlphaFoldDB" id="A0A2G5EUG1"/>
<gene>
    <name evidence="1" type="ORF">AQUCO_00400339v1</name>
</gene>
<evidence type="ECO:0000313" key="2">
    <source>
        <dbReference type="Proteomes" id="UP000230069"/>
    </source>
</evidence>
<sequence length="71" mass="7606">MNRETSTKIQAAVQYPMPLPVSGSPLVVTMSQRIEVRAGILRRRWICGYGISIGSTGAYIGAVNGVLGVRT</sequence>
<dbReference type="EMBL" id="KZ305021">
    <property type="protein sequence ID" value="PIA59388.1"/>
    <property type="molecule type" value="Genomic_DNA"/>
</dbReference>
<dbReference type="Proteomes" id="UP000230069">
    <property type="component" value="Unassembled WGS sequence"/>
</dbReference>
<name>A0A2G5EUG1_AQUCA</name>
<proteinExistence type="predicted"/>